<dbReference type="KEGG" id="pami:JCM7686_pAMI4p235"/>
<feature type="signal peptide" evidence="1">
    <location>
        <begin position="1"/>
        <end position="28"/>
    </location>
</feature>
<evidence type="ECO:0000256" key="1">
    <source>
        <dbReference type="SAM" id="SignalP"/>
    </source>
</evidence>
<organism evidence="2 3">
    <name type="scientific">Paracoccus aminophilus JCM 7686</name>
    <dbReference type="NCBI Taxonomy" id="1367847"/>
    <lineage>
        <taxon>Bacteria</taxon>
        <taxon>Pseudomonadati</taxon>
        <taxon>Pseudomonadota</taxon>
        <taxon>Alphaproteobacteria</taxon>
        <taxon>Rhodobacterales</taxon>
        <taxon>Paracoccaceae</taxon>
        <taxon>Paracoccus</taxon>
    </lineage>
</organism>
<reference evidence="2 3" key="1">
    <citation type="journal article" date="2014" name="BMC Genomics">
        <title>Architecture and functions of a multipartite genome of the methylotrophic bacterium Paracoccus aminophilus JCM 7686, containing primary and secondary chromids.</title>
        <authorList>
            <person name="Dziewit L."/>
            <person name="Czarnecki J."/>
            <person name="Wibberg D."/>
            <person name="Radlinska M."/>
            <person name="Mrozek P."/>
            <person name="Szymczak M."/>
            <person name="Schluter A."/>
            <person name="Puhler A."/>
            <person name="Bartosik D."/>
        </authorList>
    </citation>
    <scope>NUCLEOTIDE SEQUENCE [LARGE SCALE GENOMIC DNA]</scope>
    <source>
        <strain evidence="2">JCM 7686</strain>
        <plasmid evidence="3">Plasmid pAMI4</plasmid>
    </source>
</reference>
<proteinExistence type="predicted"/>
<keyword evidence="1" id="KW-0732">Signal</keyword>
<dbReference type="OrthoDB" id="7875038at2"/>
<dbReference type="EMBL" id="CP006652">
    <property type="protein sequence ID" value="AGT10925.1"/>
    <property type="molecule type" value="Genomic_DNA"/>
</dbReference>
<keyword evidence="3" id="KW-1185">Reference proteome</keyword>
<evidence type="ECO:0008006" key="4">
    <source>
        <dbReference type="Google" id="ProtNLM"/>
    </source>
</evidence>
<dbReference type="PATRIC" id="fig|1367847.3.peg.3872"/>
<geneLocation type="plasmid" evidence="2 3">
    <name>pAMI4</name>
</geneLocation>
<feature type="chain" id="PRO_5004534775" description="PepSY domain-containing protein" evidence="1">
    <location>
        <begin position="29"/>
        <end position="123"/>
    </location>
</feature>
<evidence type="ECO:0000313" key="2">
    <source>
        <dbReference type="EMBL" id="AGT10925.1"/>
    </source>
</evidence>
<dbReference type="Proteomes" id="UP000015480">
    <property type="component" value="Plasmid pAMI4"/>
</dbReference>
<sequence>MLKDKYSIIRTGVKVGAISLLLAGAAVAQTTTTTVTTVPADSLPASTERLSDTQVTDFLTSKGLTDIKVTRGDGKINATGRKDGRAIALVYDLESGKLLTVDGKTGEQGAYTDFRNLGTPKSN</sequence>
<dbReference type="HOGENOM" id="CLU_2013046_0_0_5"/>
<protein>
    <recommendedName>
        <fullName evidence="4">PepSY domain-containing protein</fullName>
    </recommendedName>
</protein>
<keyword evidence="2" id="KW-0614">Plasmid</keyword>
<dbReference type="RefSeq" id="WP_020952409.1">
    <property type="nucleotide sequence ID" value="NC_022049.1"/>
</dbReference>
<evidence type="ECO:0000313" key="3">
    <source>
        <dbReference type="Proteomes" id="UP000015480"/>
    </source>
</evidence>
<dbReference type="AlphaFoldDB" id="S5Y5D1"/>
<gene>
    <name evidence="2" type="ORF">JCM7686_pAMI4p235</name>
</gene>
<name>S5Y5D1_PARAH</name>
<accession>S5Y5D1</accession>